<feature type="compositionally biased region" description="Low complexity" evidence="1">
    <location>
        <begin position="263"/>
        <end position="276"/>
    </location>
</feature>
<dbReference type="OrthoDB" id="2386090at2759"/>
<dbReference type="Proteomes" id="UP000799439">
    <property type="component" value="Unassembled WGS sequence"/>
</dbReference>
<evidence type="ECO:0000256" key="1">
    <source>
        <dbReference type="SAM" id="MobiDB-lite"/>
    </source>
</evidence>
<gene>
    <name evidence="2" type="ORF">K461DRAFT_271393</name>
</gene>
<proteinExistence type="predicted"/>
<organism evidence="2 3">
    <name type="scientific">Myriangium duriaei CBS 260.36</name>
    <dbReference type="NCBI Taxonomy" id="1168546"/>
    <lineage>
        <taxon>Eukaryota</taxon>
        <taxon>Fungi</taxon>
        <taxon>Dikarya</taxon>
        <taxon>Ascomycota</taxon>
        <taxon>Pezizomycotina</taxon>
        <taxon>Dothideomycetes</taxon>
        <taxon>Dothideomycetidae</taxon>
        <taxon>Myriangiales</taxon>
        <taxon>Myriangiaceae</taxon>
        <taxon>Myriangium</taxon>
    </lineage>
</organism>
<keyword evidence="3" id="KW-1185">Reference proteome</keyword>
<name>A0A9P4IU52_9PEZI</name>
<reference evidence="2" key="1">
    <citation type="journal article" date="2020" name="Stud. Mycol.">
        <title>101 Dothideomycetes genomes: a test case for predicting lifestyles and emergence of pathogens.</title>
        <authorList>
            <person name="Haridas S."/>
            <person name="Albert R."/>
            <person name="Binder M."/>
            <person name="Bloem J."/>
            <person name="Labutti K."/>
            <person name="Salamov A."/>
            <person name="Andreopoulos B."/>
            <person name="Baker S."/>
            <person name="Barry K."/>
            <person name="Bills G."/>
            <person name="Bluhm B."/>
            <person name="Cannon C."/>
            <person name="Castanera R."/>
            <person name="Culley D."/>
            <person name="Daum C."/>
            <person name="Ezra D."/>
            <person name="Gonzalez J."/>
            <person name="Henrissat B."/>
            <person name="Kuo A."/>
            <person name="Liang C."/>
            <person name="Lipzen A."/>
            <person name="Lutzoni F."/>
            <person name="Magnuson J."/>
            <person name="Mondo S."/>
            <person name="Nolan M."/>
            <person name="Ohm R."/>
            <person name="Pangilinan J."/>
            <person name="Park H.-J."/>
            <person name="Ramirez L."/>
            <person name="Alfaro M."/>
            <person name="Sun H."/>
            <person name="Tritt A."/>
            <person name="Yoshinaga Y."/>
            <person name="Zwiers L.-H."/>
            <person name="Turgeon B."/>
            <person name="Goodwin S."/>
            <person name="Spatafora J."/>
            <person name="Crous P."/>
            <person name="Grigoriev I."/>
        </authorList>
    </citation>
    <scope>NUCLEOTIDE SEQUENCE</scope>
    <source>
        <strain evidence="2">CBS 260.36</strain>
    </source>
</reference>
<protein>
    <submittedName>
        <fullName evidence="2">Uncharacterized protein</fullName>
    </submittedName>
</protein>
<evidence type="ECO:0000313" key="2">
    <source>
        <dbReference type="EMBL" id="KAF2148779.1"/>
    </source>
</evidence>
<dbReference type="EMBL" id="ML996092">
    <property type="protein sequence ID" value="KAF2148779.1"/>
    <property type="molecule type" value="Genomic_DNA"/>
</dbReference>
<comment type="caution">
    <text evidence="2">The sequence shown here is derived from an EMBL/GenBank/DDBJ whole genome shotgun (WGS) entry which is preliminary data.</text>
</comment>
<feature type="region of interest" description="Disordered" evidence="1">
    <location>
        <begin position="250"/>
        <end position="282"/>
    </location>
</feature>
<sequence length="282" mass="31562">MTGLQGGATGVRSPLTKQLLRSFTTSALRSANSPPPQTPKANIATSSDKHLQYPSALNIFHSGTALTAYIGTIKLAGIYVFAQACLIQAPTIYIDSPDDFWWTPAAIALSSVPMILLQLMTGPFVNSINVKLPDAARRSPQGMKEFCRRPPPDTRLSFTTLRFIPLPKRRAVRLEDLRVLPQRVGRIANLEYLPPKLRQRCEERGREPSWLEGFIGGRRRFHVRPGERYTTSTRGPGIWSDLLEVIKRQSGVKVETPAPTPSQMRRQATRQASRQAARPRRR</sequence>
<accession>A0A9P4IU52</accession>
<dbReference type="AlphaFoldDB" id="A0A9P4IU52"/>
<evidence type="ECO:0000313" key="3">
    <source>
        <dbReference type="Proteomes" id="UP000799439"/>
    </source>
</evidence>